<evidence type="ECO:0000313" key="3">
    <source>
        <dbReference type="Proteomes" id="UP000054928"/>
    </source>
</evidence>
<evidence type="ECO:0000313" key="2">
    <source>
        <dbReference type="EMBL" id="CEG48249.1"/>
    </source>
</evidence>
<evidence type="ECO:0000256" key="1">
    <source>
        <dbReference type="SAM" id="Phobius"/>
    </source>
</evidence>
<keyword evidence="1" id="KW-0812">Transmembrane</keyword>
<dbReference type="GeneID" id="36400772"/>
<keyword evidence="3" id="KW-1185">Reference proteome</keyword>
<keyword evidence="1" id="KW-0472">Membrane</keyword>
<accession>A0A0P1B2I6</accession>
<name>A0A0P1B2I6_PLAHL</name>
<feature type="transmembrane region" description="Helical" evidence="1">
    <location>
        <begin position="6"/>
        <end position="24"/>
    </location>
</feature>
<organism evidence="2 3">
    <name type="scientific">Plasmopara halstedii</name>
    <name type="common">Downy mildew of sunflower</name>
    <dbReference type="NCBI Taxonomy" id="4781"/>
    <lineage>
        <taxon>Eukaryota</taxon>
        <taxon>Sar</taxon>
        <taxon>Stramenopiles</taxon>
        <taxon>Oomycota</taxon>
        <taxon>Peronosporomycetes</taxon>
        <taxon>Peronosporales</taxon>
        <taxon>Peronosporaceae</taxon>
        <taxon>Plasmopara</taxon>
    </lineage>
</organism>
<dbReference type="EMBL" id="CCYD01002887">
    <property type="protein sequence ID" value="CEG48249.1"/>
    <property type="molecule type" value="Genomic_DNA"/>
</dbReference>
<dbReference type="AlphaFoldDB" id="A0A0P1B2I6"/>
<keyword evidence="1" id="KW-1133">Transmembrane helix</keyword>
<proteinExistence type="predicted"/>
<protein>
    <submittedName>
        <fullName evidence="2">Uncharacterized protein</fullName>
    </submittedName>
</protein>
<dbReference type="Proteomes" id="UP000054928">
    <property type="component" value="Unassembled WGS sequence"/>
</dbReference>
<sequence length="79" mass="8892">MSDRERGYLDLAALICVALFNIVVESAPRWLRLRAFWVKKPLTIPTAITLTDAQSISMLNLTFLFHPLDSGDGSFPRDV</sequence>
<dbReference type="RefSeq" id="XP_024584618.1">
    <property type="nucleotide sequence ID" value="XM_024719306.1"/>
</dbReference>
<reference evidence="3" key="1">
    <citation type="submission" date="2014-09" db="EMBL/GenBank/DDBJ databases">
        <authorList>
            <person name="Sharma Rahul"/>
            <person name="Thines Marco"/>
        </authorList>
    </citation>
    <scope>NUCLEOTIDE SEQUENCE [LARGE SCALE GENOMIC DNA]</scope>
</reference>